<evidence type="ECO:0000313" key="2">
    <source>
        <dbReference type="Proteomes" id="UP000014900"/>
    </source>
</evidence>
<dbReference type="Proteomes" id="UP000014900">
    <property type="component" value="Chromosome"/>
</dbReference>
<gene>
    <name evidence="1" type="ORF">M621_21250</name>
</gene>
<dbReference type="AlphaFoldDB" id="S4YPT5"/>
<sequence>MKGSSLFILLIVLGSAFGVSKGGWSVNGNSLTLNVIFQNK</sequence>
<reference evidence="1 2" key="1">
    <citation type="journal article" date="2013" name="Genome Announc.">
        <title>Genome Sequence of Serratia plymuthica Strain S13, an Endophyte with Germination- and Plant-Growth-Promoting Activity from the Flower of Styrian Oil Pumpkin.</title>
        <authorList>
            <person name="Muller H."/>
            <person name="Furnkranz M."/>
            <person name="Grube M."/>
            <person name="Berg G."/>
        </authorList>
    </citation>
    <scope>NUCLEOTIDE SEQUENCE [LARGE SCALE GENOMIC DNA]</scope>
    <source>
        <strain evidence="1">S13</strain>
    </source>
</reference>
<organism evidence="1 2">
    <name type="scientific">Serratia plymuthica S13</name>
    <dbReference type="NCBI Taxonomy" id="1348660"/>
    <lineage>
        <taxon>Bacteria</taxon>
        <taxon>Pseudomonadati</taxon>
        <taxon>Pseudomonadota</taxon>
        <taxon>Gammaproteobacteria</taxon>
        <taxon>Enterobacterales</taxon>
        <taxon>Yersiniaceae</taxon>
        <taxon>Serratia</taxon>
    </lineage>
</organism>
<evidence type="ECO:0000313" key="1">
    <source>
        <dbReference type="EMBL" id="AGP47307.1"/>
    </source>
</evidence>
<dbReference type="RefSeq" id="WP_006327883.1">
    <property type="nucleotide sequence ID" value="NC_021659.1"/>
</dbReference>
<protein>
    <submittedName>
        <fullName evidence="1">Uncharacterized protein</fullName>
    </submittedName>
</protein>
<name>S4YPT5_SERPL</name>
<accession>S4YPT5</accession>
<dbReference type="KEGG" id="sry:M621_21250"/>
<dbReference type="PATRIC" id="fig|1348660.3.peg.4175"/>
<dbReference type="EMBL" id="CP006566">
    <property type="protein sequence ID" value="AGP47307.1"/>
    <property type="molecule type" value="Genomic_DNA"/>
</dbReference>
<proteinExistence type="predicted"/>
<dbReference type="HOGENOM" id="CLU_3296391_0_0_6"/>